<dbReference type="SUPFAM" id="SSF53335">
    <property type="entry name" value="S-adenosyl-L-methionine-dependent methyltransferases"/>
    <property type="match status" value="1"/>
</dbReference>
<keyword evidence="1" id="KW-0808">Transferase</keyword>
<keyword evidence="1" id="KW-0949">S-adenosyl-L-methionine</keyword>
<evidence type="ECO:0000313" key="3">
    <source>
        <dbReference type="Proteomes" id="UP000019760"/>
    </source>
</evidence>
<dbReference type="Gene3D" id="3.40.50.150">
    <property type="entry name" value="Vaccinia Virus protein VP39"/>
    <property type="match status" value="1"/>
</dbReference>
<dbReference type="Pfam" id="PF04378">
    <property type="entry name" value="RsmJ"/>
    <property type="match status" value="1"/>
</dbReference>
<feature type="binding site" evidence="1">
    <location>
        <position position="41"/>
    </location>
    <ligand>
        <name>S-adenosyl-L-methionine</name>
        <dbReference type="ChEBI" id="CHEBI:59789"/>
    </ligand>
</feature>
<comment type="catalytic activity">
    <reaction evidence="1">
        <text>adenosine(2030) in 23S rRNA + S-adenosyl-L-methionine = N(6)-methyladenosine(2030) in 23S rRNA + S-adenosyl-L-homocysteine + H(+)</text>
        <dbReference type="Rhea" id="RHEA:43736"/>
        <dbReference type="Rhea" id="RHEA-COMP:10668"/>
        <dbReference type="Rhea" id="RHEA-COMP:10669"/>
        <dbReference type="ChEBI" id="CHEBI:15378"/>
        <dbReference type="ChEBI" id="CHEBI:57856"/>
        <dbReference type="ChEBI" id="CHEBI:59789"/>
        <dbReference type="ChEBI" id="CHEBI:74411"/>
        <dbReference type="ChEBI" id="CHEBI:74449"/>
        <dbReference type="EC" id="2.1.1.266"/>
    </reaction>
</comment>
<comment type="function">
    <text evidence="1">Specifically methylates the adenine in position 2030 of 23S rRNA.</text>
</comment>
<dbReference type="GO" id="GO:0005829">
    <property type="term" value="C:cytosol"/>
    <property type="evidence" value="ECO:0007669"/>
    <property type="project" value="TreeGrafter"/>
</dbReference>
<dbReference type="EMBL" id="BAND01000118">
    <property type="protein sequence ID" value="GAJ30296.1"/>
    <property type="molecule type" value="Genomic_DNA"/>
</dbReference>
<evidence type="ECO:0000256" key="1">
    <source>
        <dbReference type="HAMAP-Rule" id="MF_00934"/>
    </source>
</evidence>
<evidence type="ECO:0000313" key="2">
    <source>
        <dbReference type="EMBL" id="GAJ30296.1"/>
    </source>
</evidence>
<dbReference type="InterPro" id="IPR007473">
    <property type="entry name" value="RlmJ"/>
</dbReference>
<dbReference type="Proteomes" id="UP000019760">
    <property type="component" value="Unassembled WGS sequence"/>
</dbReference>
<comment type="similarity">
    <text evidence="1">Belongs to the RlmJ family.</text>
</comment>
<organism evidence="2 3">
    <name type="scientific">Acidomonas methanolica NBRC 104435</name>
    <dbReference type="NCBI Taxonomy" id="1231351"/>
    <lineage>
        <taxon>Bacteria</taxon>
        <taxon>Pseudomonadati</taxon>
        <taxon>Pseudomonadota</taxon>
        <taxon>Alphaproteobacteria</taxon>
        <taxon>Acetobacterales</taxon>
        <taxon>Acetobacteraceae</taxon>
        <taxon>Acidomonas</taxon>
    </lineage>
</organism>
<feature type="binding site" evidence="1">
    <location>
        <begin position="137"/>
        <end position="138"/>
    </location>
    <ligand>
        <name>S-adenosyl-L-methionine</name>
        <dbReference type="ChEBI" id="CHEBI:59789"/>
    </ligand>
</feature>
<keyword evidence="3" id="KW-1185">Reference proteome</keyword>
<feature type="site" description="Interaction with substrate rRNA" evidence="1">
    <location>
        <position position="3"/>
    </location>
</feature>
<dbReference type="EC" id="2.1.1.266" evidence="1"/>
<feature type="binding site" evidence="1">
    <location>
        <position position="159"/>
    </location>
    <ligand>
        <name>S-adenosyl-L-methionine</name>
        <dbReference type="ChEBI" id="CHEBI:59789"/>
    </ligand>
</feature>
<feature type="binding site" evidence="1">
    <location>
        <position position="112"/>
    </location>
    <ligand>
        <name>S-adenosyl-L-methionine</name>
        <dbReference type="ChEBI" id="CHEBI:59789"/>
    </ligand>
</feature>
<reference evidence="2 3" key="2">
    <citation type="journal article" date="2014" name="FEMS Microbiol. Lett.">
        <title>Draft genomic DNA sequence of the facultatively methylotrophic bacterium Acidomonas methanolica type strain MB58.</title>
        <authorList>
            <person name="Higashiura N."/>
            <person name="Hadano H."/>
            <person name="Hirakawa H."/>
            <person name="Matsutani M."/>
            <person name="Takabe S."/>
            <person name="Matsushita K."/>
            <person name="Azuma Y."/>
        </authorList>
    </citation>
    <scope>NUCLEOTIDE SEQUENCE [LARGE SCALE GENOMIC DNA]</scope>
    <source>
        <strain evidence="2 3">MB58</strain>
    </source>
</reference>
<dbReference type="GO" id="GO:0036307">
    <property type="term" value="F:23S rRNA (adenine(2030)-N(6))-methyltransferase activity"/>
    <property type="evidence" value="ECO:0007669"/>
    <property type="project" value="UniProtKB-UniRule"/>
</dbReference>
<dbReference type="OrthoDB" id="9791274at2"/>
<accession>A0A023D918</accession>
<protein>
    <recommendedName>
        <fullName evidence="1">Ribosomal RNA large subunit methyltransferase J</fullName>
        <ecNumber evidence="1">2.1.1.266</ecNumber>
    </recommendedName>
    <alternativeName>
        <fullName evidence="1">23S rRNA (adenine(2030)-N6)-methyltransferase</fullName>
    </alternativeName>
    <alternativeName>
        <fullName evidence="1">23S rRNA m6A2030 methyltransferase</fullName>
    </alternativeName>
</protein>
<feature type="active site" description="Proton acceptor" evidence="1">
    <location>
        <position position="159"/>
    </location>
</feature>
<name>A0A023D918_ACIMT</name>
<feature type="binding site" evidence="1">
    <location>
        <position position="94"/>
    </location>
    <ligand>
        <name>S-adenosyl-L-methionine</name>
        <dbReference type="ChEBI" id="CHEBI:59789"/>
    </ligand>
</feature>
<sequence length="275" mass="30277">MNYRHAYHAGNFADVTKHALLVALIRALQRKEGGIAVLDTHAGCGVYALDAPEPSRTQEWRGGIGRLLDSDDAALADYLTLMRRLGAPGLYPGSPRIVAELLRPQDRLMACELHPEDASRLHRVFRVTPQAAIHRRDGYEAIRALLPPRPQTRGLVLLDPPFEQPDEFARLADAVAMARARFSTGIVAAWYPIKHRAPVRAFHDALRDRGLRALLACELTLRPPLDPERLNGSGLLIANPPWPFAETANTLLTALLPLLAPEGEGAVSVDWIAEE</sequence>
<keyword evidence="1" id="KW-0489">Methyltransferase</keyword>
<dbReference type="RefSeq" id="WP_042061175.1">
    <property type="nucleotide sequence ID" value="NZ_BAND01000118.1"/>
</dbReference>
<dbReference type="AlphaFoldDB" id="A0A023D918"/>
<dbReference type="InterPro" id="IPR029063">
    <property type="entry name" value="SAM-dependent_MTases_sf"/>
</dbReference>
<keyword evidence="1" id="KW-0694">RNA-binding</keyword>
<dbReference type="PANTHER" id="PTHR37426:SF1">
    <property type="entry name" value="RIBOSOMAL RNA LARGE SUBUNIT METHYLTRANSFERASE J"/>
    <property type="match status" value="1"/>
</dbReference>
<dbReference type="GO" id="GO:0003723">
    <property type="term" value="F:RNA binding"/>
    <property type="evidence" value="ECO:0007669"/>
    <property type="project" value="UniProtKB-UniRule"/>
</dbReference>
<comment type="caution">
    <text evidence="2">The sequence shown here is derived from an EMBL/GenBank/DDBJ whole genome shotgun (WGS) entry which is preliminary data.</text>
</comment>
<proteinExistence type="inferred from homology"/>
<comment type="subunit">
    <text evidence="1">Monomer.</text>
</comment>
<dbReference type="HAMAP" id="MF_00934">
    <property type="entry name" value="23SrRNA_methyltr_J"/>
    <property type="match status" value="1"/>
</dbReference>
<dbReference type="PANTHER" id="PTHR37426">
    <property type="entry name" value="RIBOSOMAL RNA LARGE SUBUNIT METHYLTRANSFERASE J"/>
    <property type="match status" value="1"/>
</dbReference>
<reference evidence="3" key="1">
    <citation type="journal article" date="2014" name="FEMS Microbiol. Lett.">
        <title>Draft Genomic DNA Sequence of the Facultatively Methylotrophic Bacterium Acidomonas methanolica type strain MB58.</title>
        <authorList>
            <person name="Higashiura N."/>
            <person name="Hadano H."/>
            <person name="Hirakawa H."/>
            <person name="Matsutani M."/>
            <person name="Takabe S."/>
            <person name="Matsushita K."/>
            <person name="Azuma Y."/>
        </authorList>
    </citation>
    <scope>NUCLEOTIDE SEQUENCE [LARGE SCALE GENOMIC DNA]</scope>
    <source>
        <strain evidence="3">MB58</strain>
    </source>
</reference>
<feature type="binding site" evidence="1">
    <location>
        <position position="18"/>
    </location>
    <ligand>
        <name>S-adenosyl-L-methionine</name>
        <dbReference type="ChEBI" id="CHEBI:59789"/>
    </ligand>
</feature>
<dbReference type="GO" id="GO:0070475">
    <property type="term" value="P:rRNA base methylation"/>
    <property type="evidence" value="ECO:0007669"/>
    <property type="project" value="UniProtKB-UniRule"/>
</dbReference>
<gene>
    <name evidence="1" type="primary">rlmJ</name>
    <name evidence="2" type="ORF">Amme_119_011</name>
</gene>
<keyword evidence="1" id="KW-0698">rRNA processing</keyword>